<protein>
    <submittedName>
        <fullName evidence="2">Uncharacterized protein</fullName>
    </submittedName>
</protein>
<evidence type="ECO:0000256" key="1">
    <source>
        <dbReference type="SAM" id="Coils"/>
    </source>
</evidence>
<proteinExistence type="predicted"/>
<name>A0A922M253_SPOEX</name>
<comment type="caution">
    <text evidence="2">The sequence shown here is derived from an EMBL/GenBank/DDBJ whole genome shotgun (WGS) entry which is preliminary data.</text>
</comment>
<dbReference type="EMBL" id="JACEFF010000902">
    <property type="protein sequence ID" value="KAH9628618.1"/>
    <property type="molecule type" value="Genomic_DNA"/>
</dbReference>
<dbReference type="AlphaFoldDB" id="A0A922M253"/>
<evidence type="ECO:0000313" key="3">
    <source>
        <dbReference type="Proteomes" id="UP000814243"/>
    </source>
</evidence>
<evidence type="ECO:0000313" key="2">
    <source>
        <dbReference type="EMBL" id="KAH9628618.1"/>
    </source>
</evidence>
<sequence>MKSSVEKQIEKIKMQEQDNENKLRQKRELDNAIVSTNRAIRDSLTQLGKLCEEYQHLTATIDKLIHQVAVEKLRYTALSTEIQNNFKRLKELLDISHDAWMRVSTVMEIPIEELKKKKDSLMSSYRSYKGKVKKSIQSGAGADDIYQPTWFAFEAMNAFFGR</sequence>
<accession>A0A922M253</accession>
<reference evidence="2" key="1">
    <citation type="journal article" date="2021" name="G3 (Bethesda)">
        <title>Genome and transcriptome analysis of the beet armyworm Spodoptera exigua reveals targets for pest control. .</title>
        <authorList>
            <person name="Simon S."/>
            <person name="Breeschoten T."/>
            <person name="Jansen H.J."/>
            <person name="Dirks R.P."/>
            <person name="Schranz M.E."/>
            <person name="Ros V.I.D."/>
        </authorList>
    </citation>
    <scope>NUCLEOTIDE SEQUENCE</scope>
    <source>
        <strain evidence="2">TB_SE_WUR_2020</strain>
    </source>
</reference>
<keyword evidence="1" id="KW-0175">Coiled coil</keyword>
<organism evidence="2 3">
    <name type="scientific">Spodoptera exigua</name>
    <name type="common">Beet armyworm</name>
    <name type="synonym">Noctua fulgens</name>
    <dbReference type="NCBI Taxonomy" id="7107"/>
    <lineage>
        <taxon>Eukaryota</taxon>
        <taxon>Metazoa</taxon>
        <taxon>Ecdysozoa</taxon>
        <taxon>Arthropoda</taxon>
        <taxon>Hexapoda</taxon>
        <taxon>Insecta</taxon>
        <taxon>Pterygota</taxon>
        <taxon>Neoptera</taxon>
        <taxon>Endopterygota</taxon>
        <taxon>Lepidoptera</taxon>
        <taxon>Glossata</taxon>
        <taxon>Ditrysia</taxon>
        <taxon>Noctuoidea</taxon>
        <taxon>Noctuidae</taxon>
        <taxon>Amphipyrinae</taxon>
        <taxon>Spodoptera</taxon>
    </lineage>
</organism>
<gene>
    <name evidence="2" type="ORF">HF086_007823</name>
</gene>
<feature type="coiled-coil region" evidence="1">
    <location>
        <begin position="5"/>
        <end position="32"/>
    </location>
</feature>
<dbReference type="Proteomes" id="UP000814243">
    <property type="component" value="Unassembled WGS sequence"/>
</dbReference>